<dbReference type="Proteomes" id="UP001152797">
    <property type="component" value="Unassembled WGS sequence"/>
</dbReference>
<accession>A0A9P1FMS3</accession>
<gene>
    <name evidence="2" type="ORF">C1SCF055_LOCUS9580</name>
</gene>
<feature type="region of interest" description="Disordered" evidence="1">
    <location>
        <begin position="347"/>
        <end position="391"/>
    </location>
</feature>
<feature type="compositionally biased region" description="Low complexity" evidence="1">
    <location>
        <begin position="194"/>
        <end position="205"/>
    </location>
</feature>
<protein>
    <submittedName>
        <fullName evidence="3">2'-phosphotransferase</fullName>
    </submittedName>
</protein>
<feature type="compositionally biased region" description="Basic and acidic residues" evidence="1">
    <location>
        <begin position="289"/>
        <end position="306"/>
    </location>
</feature>
<dbReference type="EMBL" id="CAMXCT020000666">
    <property type="protein sequence ID" value="CAL1135203.1"/>
    <property type="molecule type" value="Genomic_DNA"/>
</dbReference>
<evidence type="ECO:0000256" key="1">
    <source>
        <dbReference type="SAM" id="MobiDB-lite"/>
    </source>
</evidence>
<evidence type="ECO:0000313" key="2">
    <source>
        <dbReference type="EMBL" id="CAI3981828.1"/>
    </source>
</evidence>
<keyword evidence="4" id="KW-1185">Reference proteome</keyword>
<name>A0A9P1FMS3_9DINO</name>
<comment type="caution">
    <text evidence="2">The sequence shown here is derived from an EMBL/GenBank/DDBJ whole genome shotgun (WGS) entry which is preliminary data.</text>
</comment>
<feature type="compositionally biased region" description="Basic and acidic residues" evidence="1">
    <location>
        <begin position="369"/>
        <end position="379"/>
    </location>
</feature>
<feature type="region of interest" description="Disordered" evidence="1">
    <location>
        <begin position="121"/>
        <end position="145"/>
    </location>
</feature>
<dbReference type="EMBL" id="CAMXCT030000666">
    <property type="protein sequence ID" value="CAL4769140.1"/>
    <property type="molecule type" value="Genomic_DNA"/>
</dbReference>
<evidence type="ECO:0000313" key="3">
    <source>
        <dbReference type="EMBL" id="CAL4769140.1"/>
    </source>
</evidence>
<reference evidence="2" key="1">
    <citation type="submission" date="2022-10" db="EMBL/GenBank/DDBJ databases">
        <authorList>
            <person name="Chen Y."/>
            <person name="Dougan E. K."/>
            <person name="Chan C."/>
            <person name="Rhodes N."/>
            <person name="Thang M."/>
        </authorList>
    </citation>
    <scope>NUCLEOTIDE SEQUENCE</scope>
</reference>
<dbReference type="OrthoDB" id="434769at2759"/>
<evidence type="ECO:0000313" key="4">
    <source>
        <dbReference type="Proteomes" id="UP001152797"/>
    </source>
</evidence>
<feature type="region of interest" description="Disordered" evidence="1">
    <location>
        <begin position="191"/>
        <end position="215"/>
    </location>
</feature>
<feature type="region of interest" description="Disordered" evidence="1">
    <location>
        <begin position="408"/>
        <end position="430"/>
    </location>
</feature>
<feature type="region of interest" description="Disordered" evidence="1">
    <location>
        <begin position="289"/>
        <end position="335"/>
    </location>
</feature>
<dbReference type="AlphaFoldDB" id="A0A9P1FMS3"/>
<dbReference type="EMBL" id="CAMXCT010000666">
    <property type="protein sequence ID" value="CAI3981828.1"/>
    <property type="molecule type" value="Genomic_DNA"/>
</dbReference>
<sequence>MGGWDRSRSPRKQGKLQWISKQIALIGRYAQNRPPNLEVDHQGCLTLQNLMDTWGQDKGVSKEDIVAAVEQNLVNERTGGSRFKMHYDQRIGDTVIQVHRSGGEWPRDNGKTTTTWSTCTWNSGKNNGAKTWDDRSQVKQETNSWKSEQTSSWKWADNSYKNDNNNTYRENWTKEEPKTDWTQNRGNAAGWRLQGSQTSGSSSQGWQKHGKGHSQDMTEQIQRYMGFLLKGGKEDGVQADWDGYAYLSDMVTAMQNRKPEFNINDVESLKQFLQDTDHEGRFTVDEQDRVKKIDRNERHGNGEHWKGGKTNSTNSYATPAPERRPSQAQPAQFNAFKPTPAYATMHKKEEADYGDDDDDGQATPGVSDVKVKQDPDKPKKPPGKHWTQYDDNTTIWWYYEGPKGIWWMGPEHSEPQPYTSGEAGPGDDAA</sequence>
<organism evidence="2">
    <name type="scientific">Cladocopium goreaui</name>
    <dbReference type="NCBI Taxonomy" id="2562237"/>
    <lineage>
        <taxon>Eukaryota</taxon>
        <taxon>Sar</taxon>
        <taxon>Alveolata</taxon>
        <taxon>Dinophyceae</taxon>
        <taxon>Suessiales</taxon>
        <taxon>Symbiodiniaceae</taxon>
        <taxon>Cladocopium</taxon>
    </lineage>
</organism>
<reference evidence="3 4" key="2">
    <citation type="submission" date="2024-05" db="EMBL/GenBank/DDBJ databases">
        <authorList>
            <person name="Chen Y."/>
            <person name="Shah S."/>
            <person name="Dougan E. K."/>
            <person name="Thang M."/>
            <person name="Chan C."/>
        </authorList>
    </citation>
    <scope>NUCLEOTIDE SEQUENCE [LARGE SCALE GENOMIC DNA]</scope>
</reference>
<proteinExistence type="predicted"/>